<accession>A0A6L9S5L7</accession>
<dbReference type="InterPro" id="IPR007140">
    <property type="entry name" value="DUF350"/>
</dbReference>
<comment type="similarity">
    <text evidence="2">Belongs to the UPF0719 family.</text>
</comment>
<evidence type="ECO:0000256" key="5">
    <source>
        <dbReference type="ARBA" id="ARBA00022989"/>
    </source>
</evidence>
<evidence type="ECO:0000256" key="6">
    <source>
        <dbReference type="ARBA" id="ARBA00023136"/>
    </source>
</evidence>
<keyword evidence="9" id="KW-1185">Reference proteome</keyword>
<keyword evidence="5 7" id="KW-1133">Transmembrane helix</keyword>
<evidence type="ECO:0000256" key="2">
    <source>
        <dbReference type="ARBA" id="ARBA00005779"/>
    </source>
</evidence>
<evidence type="ECO:0000256" key="1">
    <source>
        <dbReference type="ARBA" id="ARBA00004651"/>
    </source>
</evidence>
<dbReference type="Proteomes" id="UP000475214">
    <property type="component" value="Unassembled WGS sequence"/>
</dbReference>
<evidence type="ECO:0000256" key="3">
    <source>
        <dbReference type="ARBA" id="ARBA00022475"/>
    </source>
</evidence>
<dbReference type="AlphaFoldDB" id="A0A6L9S5L7"/>
<gene>
    <name evidence="8" type="ORF">G1H10_09375</name>
</gene>
<reference evidence="8 9" key="1">
    <citation type="submission" date="2020-02" db="EMBL/GenBank/DDBJ databases">
        <authorList>
            <person name="Li X.-J."/>
            <person name="Han X.-M."/>
        </authorList>
    </citation>
    <scope>NUCLEOTIDE SEQUENCE [LARGE SCALE GENOMIC DNA]</scope>
    <source>
        <strain evidence="8 9">CCTCC AB 2017055</strain>
    </source>
</reference>
<evidence type="ECO:0000256" key="7">
    <source>
        <dbReference type="SAM" id="Phobius"/>
    </source>
</evidence>
<dbReference type="GO" id="GO:0005886">
    <property type="term" value="C:plasma membrane"/>
    <property type="evidence" value="ECO:0007669"/>
    <property type="project" value="UniProtKB-SubCell"/>
</dbReference>
<keyword evidence="4 7" id="KW-0812">Transmembrane</keyword>
<keyword evidence="6 7" id="KW-0472">Membrane</keyword>
<feature type="transmembrane region" description="Helical" evidence="7">
    <location>
        <begin position="78"/>
        <end position="96"/>
    </location>
</feature>
<comment type="caution">
    <text evidence="8">The sequence shown here is derived from an EMBL/GenBank/DDBJ whole genome shotgun (WGS) entry which is preliminary data.</text>
</comment>
<proteinExistence type="inferred from homology"/>
<evidence type="ECO:0000313" key="9">
    <source>
        <dbReference type="Proteomes" id="UP000475214"/>
    </source>
</evidence>
<name>A0A6L9S5L7_9ACTN</name>
<organism evidence="8 9">
    <name type="scientific">Phytoactinopolyspora halotolerans</name>
    <dbReference type="NCBI Taxonomy" id="1981512"/>
    <lineage>
        <taxon>Bacteria</taxon>
        <taxon>Bacillati</taxon>
        <taxon>Actinomycetota</taxon>
        <taxon>Actinomycetes</taxon>
        <taxon>Jiangellales</taxon>
        <taxon>Jiangellaceae</taxon>
        <taxon>Phytoactinopolyspora</taxon>
    </lineage>
</organism>
<evidence type="ECO:0000256" key="4">
    <source>
        <dbReference type="ARBA" id="ARBA00022692"/>
    </source>
</evidence>
<dbReference type="EMBL" id="JAAGOA010000005">
    <property type="protein sequence ID" value="NEE00379.1"/>
    <property type="molecule type" value="Genomic_DNA"/>
</dbReference>
<feature type="transmembrane region" description="Helical" evidence="7">
    <location>
        <begin position="45"/>
        <end position="66"/>
    </location>
</feature>
<comment type="subcellular location">
    <subcellularLocation>
        <location evidence="1">Cell membrane</location>
        <topology evidence="1">Multi-pass membrane protein</topology>
    </subcellularLocation>
</comment>
<evidence type="ECO:0000313" key="8">
    <source>
        <dbReference type="EMBL" id="NEE00379.1"/>
    </source>
</evidence>
<protein>
    <submittedName>
        <fullName evidence="8">DUF350 domain-containing protein</fullName>
    </submittedName>
</protein>
<feature type="transmembrane region" description="Helical" evidence="7">
    <location>
        <begin position="116"/>
        <end position="135"/>
    </location>
</feature>
<sequence>MEEIGVVLSYCGVGLVMMLLGFILVDLLTPGRLRDLIWTERNHNASVLVTTGFVAQGIIVIAAIWASSDDFGEGLITTIAYSIIGLLVSTVVFLVVDLMTPSSMRRDMVHAEPHPASWVVGTLRIVVSGIIALAII</sequence>
<keyword evidence="3" id="KW-1003">Cell membrane</keyword>
<dbReference type="Pfam" id="PF03994">
    <property type="entry name" value="DUF350"/>
    <property type="match status" value="1"/>
</dbReference>
<feature type="transmembrane region" description="Helical" evidence="7">
    <location>
        <begin position="7"/>
        <end position="25"/>
    </location>
</feature>